<reference evidence="1 2" key="1">
    <citation type="submission" date="2013-07" db="EMBL/GenBank/DDBJ databases">
        <authorList>
            <person name="Weinstock G."/>
            <person name="Sodergren E."/>
            <person name="Wylie T."/>
            <person name="Fulton L."/>
            <person name="Fulton R."/>
            <person name="Fronick C."/>
            <person name="O'Laughlin M."/>
            <person name="Godfrey J."/>
            <person name="Miner T."/>
            <person name="Herter B."/>
            <person name="Appelbaum E."/>
            <person name="Cordes M."/>
            <person name="Lek S."/>
            <person name="Wollam A."/>
            <person name="Pepin K.H."/>
            <person name="Palsikar V.B."/>
            <person name="Mitreva M."/>
            <person name="Wilson R.K."/>
        </authorList>
    </citation>
    <scope>NUCLEOTIDE SEQUENCE [LARGE SCALE GENOMIC DNA]</scope>
    <source>
        <strain evidence="1 2">ATCC 27760</strain>
    </source>
</reference>
<dbReference type="InterPro" id="IPR025466">
    <property type="entry name" value="DUF4317"/>
</dbReference>
<sequence>MNKKTLSEIRRHFSEDDDLFTLNTVTTAFIDSEHAVRCVNTKSAYTLSEPEYSCIIKALKRSIRGSIGKNLHEYPFLDPVKDSDPVVTNIRSLVNTKLLDTDAVSEFLSNVAENGMLMSTYAVLIGHCTYTVFHKHKDDTENESDYSDFNFIVTAFCPVELREDGLIYNESDNTIEKKNAYDRIVSQTPTDGFMYPVFTDRSADVNHIIYMTSKPSEINTNLVSQVLHCKCGIPYVMQRSIFSEMLDNILDEHLTYSVWLDVVNRINVLAAEHEHDSSPFVLDAFTMKSILSELNMPQTIIDHVDELFECYCVSDNILVSNLTDKKLAIKTGRADIALSMGNCDTLHTYHKDGRKYILIDVDGAEINVNGQVVDIR</sequence>
<dbReference type="STRING" id="411473.RUMCAL_00379"/>
<gene>
    <name evidence="1" type="ORF">RUMCAL_00379</name>
</gene>
<name>U2KYD4_9FIRM</name>
<dbReference type="AlphaFoldDB" id="U2KYD4"/>
<keyword evidence="2" id="KW-1185">Reference proteome</keyword>
<evidence type="ECO:0000313" key="2">
    <source>
        <dbReference type="Proteomes" id="UP000016662"/>
    </source>
</evidence>
<dbReference type="PATRIC" id="fig|411473.3.peg.292"/>
<evidence type="ECO:0008006" key="3">
    <source>
        <dbReference type="Google" id="ProtNLM"/>
    </source>
</evidence>
<comment type="caution">
    <text evidence="1">The sequence shown here is derived from an EMBL/GenBank/DDBJ whole genome shotgun (WGS) entry which is preliminary data.</text>
</comment>
<dbReference type="EMBL" id="AWVF01000031">
    <property type="protein sequence ID" value="ERJ97307.1"/>
    <property type="molecule type" value="Genomic_DNA"/>
</dbReference>
<accession>U2KYD4</accession>
<dbReference type="RefSeq" id="WP_021681984.1">
    <property type="nucleotide sequence ID" value="NZ_KI260389.1"/>
</dbReference>
<dbReference type="eggNOG" id="ENOG502Z7TS">
    <property type="taxonomic scope" value="Bacteria"/>
</dbReference>
<dbReference type="Pfam" id="PF14199">
    <property type="entry name" value="DUF4317"/>
    <property type="match status" value="1"/>
</dbReference>
<proteinExistence type="predicted"/>
<evidence type="ECO:0000313" key="1">
    <source>
        <dbReference type="EMBL" id="ERJ97307.1"/>
    </source>
</evidence>
<dbReference type="Proteomes" id="UP000016662">
    <property type="component" value="Unassembled WGS sequence"/>
</dbReference>
<dbReference type="OrthoDB" id="1642058at2"/>
<protein>
    <recommendedName>
        <fullName evidence="3">DUF4317 domain-containing protein</fullName>
    </recommendedName>
</protein>
<organism evidence="1 2">
    <name type="scientific">Ruminococcus callidus ATCC 27760</name>
    <dbReference type="NCBI Taxonomy" id="411473"/>
    <lineage>
        <taxon>Bacteria</taxon>
        <taxon>Bacillati</taxon>
        <taxon>Bacillota</taxon>
        <taxon>Clostridia</taxon>
        <taxon>Eubacteriales</taxon>
        <taxon>Oscillospiraceae</taxon>
        <taxon>Ruminococcus</taxon>
    </lineage>
</organism>
<dbReference type="HOGENOM" id="CLU_044566_1_0_9"/>